<dbReference type="Proteomes" id="UP000484885">
    <property type="component" value="Unassembled WGS sequence"/>
</dbReference>
<sequence>MRTVIGPTHSRRIRFRAGRRVVLAAVCLATALMLTGCSSGGVYANVGIAGPTVNLGPVSVRTGVNIGRWL</sequence>
<dbReference type="RefSeq" id="WP_164209591.1">
    <property type="nucleotide sequence ID" value="NZ_JAAGSC010000031.1"/>
</dbReference>
<dbReference type="AlphaFoldDB" id="A0A845UV39"/>
<keyword evidence="2" id="KW-1185">Reference proteome</keyword>
<evidence type="ECO:0008006" key="3">
    <source>
        <dbReference type="Google" id="ProtNLM"/>
    </source>
</evidence>
<reference evidence="1 2" key="1">
    <citation type="submission" date="2020-02" db="EMBL/GenBank/DDBJ databases">
        <authorList>
            <person name="Zhang X.-Y."/>
        </authorList>
    </citation>
    <scope>NUCLEOTIDE SEQUENCE [LARGE SCALE GENOMIC DNA]</scope>
    <source>
        <strain evidence="1 2">C33</strain>
    </source>
</reference>
<evidence type="ECO:0000313" key="1">
    <source>
        <dbReference type="EMBL" id="NDY94438.1"/>
    </source>
</evidence>
<accession>A0A845UV39</accession>
<gene>
    <name evidence="1" type="ORF">G3I74_01670</name>
</gene>
<organism evidence="1 2">
    <name type="scientific">Wenzhouxiangella limi</name>
    <dbReference type="NCBI Taxonomy" id="2707351"/>
    <lineage>
        <taxon>Bacteria</taxon>
        <taxon>Pseudomonadati</taxon>
        <taxon>Pseudomonadota</taxon>
        <taxon>Gammaproteobacteria</taxon>
        <taxon>Chromatiales</taxon>
        <taxon>Wenzhouxiangellaceae</taxon>
        <taxon>Wenzhouxiangella</taxon>
    </lineage>
</organism>
<dbReference type="EMBL" id="JAAGSC010000031">
    <property type="protein sequence ID" value="NDY94438.1"/>
    <property type="molecule type" value="Genomic_DNA"/>
</dbReference>
<proteinExistence type="predicted"/>
<evidence type="ECO:0000313" key="2">
    <source>
        <dbReference type="Proteomes" id="UP000484885"/>
    </source>
</evidence>
<protein>
    <recommendedName>
        <fullName evidence="3">Lipoprotein</fullName>
    </recommendedName>
</protein>
<comment type="caution">
    <text evidence="1">The sequence shown here is derived from an EMBL/GenBank/DDBJ whole genome shotgun (WGS) entry which is preliminary data.</text>
</comment>
<name>A0A845UV39_9GAMM</name>